<comment type="caution">
    <text evidence="3">The sequence shown here is derived from an EMBL/GenBank/DDBJ whole genome shotgun (WGS) entry which is preliminary data.</text>
</comment>
<dbReference type="CDD" id="cd00338">
    <property type="entry name" value="Ser_Recombinase"/>
    <property type="match status" value="1"/>
</dbReference>
<dbReference type="Pfam" id="PF00239">
    <property type="entry name" value="Resolvase"/>
    <property type="match status" value="1"/>
</dbReference>
<dbReference type="GO" id="GO:0000150">
    <property type="term" value="F:DNA strand exchange activity"/>
    <property type="evidence" value="ECO:0007669"/>
    <property type="project" value="InterPro"/>
</dbReference>
<accession>A0A8J3FA19</accession>
<evidence type="ECO:0000313" key="3">
    <source>
        <dbReference type="EMBL" id="GGJ95395.1"/>
    </source>
</evidence>
<gene>
    <name evidence="3" type="primary">yneB</name>
    <name evidence="3" type="ORF">GCM10007043_06550</name>
</gene>
<sequence length="227" mass="25958">MRVVLYARVSTEKAEQATSLARQIAELDRFARERGWTVVDRIAEQASGYDVERDGLFRLLALIRDGQADGVVIQDETRIGRGHTKIAVLHQLFRMGAKVYTLEHQGEIVLSEMDGLVIKILAEVEEYQRRLMNRKISRGIRRAMAAGYRPEENLKNRGAHAGRERLDVPVEEIVRLRDQHGLTFAEIAATLRGLGYAVSKATVHRRYQEYRAAHEHEDQEDQTEPET</sequence>
<reference evidence="3" key="2">
    <citation type="submission" date="2020-09" db="EMBL/GenBank/DDBJ databases">
        <authorList>
            <person name="Sun Q."/>
            <person name="Ohkuma M."/>
        </authorList>
    </citation>
    <scope>NUCLEOTIDE SEQUENCE</scope>
    <source>
        <strain evidence="3">JCM 14719</strain>
    </source>
</reference>
<evidence type="ECO:0000256" key="1">
    <source>
        <dbReference type="ARBA" id="ARBA00009913"/>
    </source>
</evidence>
<proteinExistence type="inferred from homology"/>
<reference evidence="3" key="1">
    <citation type="journal article" date="2014" name="Int. J. Syst. Evol. Microbiol.">
        <title>Complete genome sequence of Corynebacterium casei LMG S-19264T (=DSM 44701T), isolated from a smear-ripened cheese.</title>
        <authorList>
            <consortium name="US DOE Joint Genome Institute (JGI-PGF)"/>
            <person name="Walter F."/>
            <person name="Albersmeier A."/>
            <person name="Kalinowski J."/>
            <person name="Ruckert C."/>
        </authorList>
    </citation>
    <scope>NUCLEOTIDE SEQUENCE</scope>
    <source>
        <strain evidence="3">JCM 14719</strain>
    </source>
</reference>
<organism evidence="3 4">
    <name type="scientific">Calditerricola satsumensis</name>
    <dbReference type="NCBI Taxonomy" id="373054"/>
    <lineage>
        <taxon>Bacteria</taxon>
        <taxon>Bacillati</taxon>
        <taxon>Bacillota</taxon>
        <taxon>Bacilli</taxon>
        <taxon>Bacillales</taxon>
        <taxon>Bacillaceae</taxon>
        <taxon>Calditerricola</taxon>
    </lineage>
</organism>
<evidence type="ECO:0000259" key="2">
    <source>
        <dbReference type="PROSITE" id="PS51736"/>
    </source>
</evidence>
<name>A0A8J3FA19_9BACI</name>
<dbReference type="PANTHER" id="PTHR30461:SF26">
    <property type="entry name" value="RESOLVASE HOMOLOG YNEB"/>
    <property type="match status" value="1"/>
</dbReference>
<protein>
    <submittedName>
        <fullName evidence="3">Resolvase homolog YneB</fullName>
    </submittedName>
</protein>
<dbReference type="RefSeq" id="WP_054669300.1">
    <property type="nucleotide sequence ID" value="NZ_BMOF01000008.1"/>
</dbReference>
<dbReference type="SMART" id="SM00857">
    <property type="entry name" value="Resolvase"/>
    <property type="match status" value="1"/>
</dbReference>
<dbReference type="PANTHER" id="PTHR30461">
    <property type="entry name" value="DNA-INVERTASE FROM LAMBDOID PROPHAGE"/>
    <property type="match status" value="1"/>
</dbReference>
<dbReference type="InterPro" id="IPR036162">
    <property type="entry name" value="Resolvase-like_N_sf"/>
</dbReference>
<evidence type="ECO:0000313" key="4">
    <source>
        <dbReference type="Proteomes" id="UP000637720"/>
    </source>
</evidence>
<dbReference type="EMBL" id="BMOF01000008">
    <property type="protein sequence ID" value="GGJ95395.1"/>
    <property type="molecule type" value="Genomic_DNA"/>
</dbReference>
<comment type="similarity">
    <text evidence="1">Belongs to the site-specific recombinase resolvase family.</text>
</comment>
<dbReference type="Gene3D" id="3.40.50.1390">
    <property type="entry name" value="Resolvase, N-terminal catalytic domain"/>
    <property type="match status" value="1"/>
</dbReference>
<dbReference type="Proteomes" id="UP000637720">
    <property type="component" value="Unassembled WGS sequence"/>
</dbReference>
<dbReference type="InterPro" id="IPR006119">
    <property type="entry name" value="Resolv_N"/>
</dbReference>
<feature type="domain" description="Resolvase/invertase-type recombinase catalytic" evidence="2">
    <location>
        <begin position="2"/>
        <end position="147"/>
    </location>
</feature>
<keyword evidence="4" id="KW-1185">Reference proteome</keyword>
<dbReference type="PROSITE" id="PS51736">
    <property type="entry name" value="RECOMBINASES_3"/>
    <property type="match status" value="1"/>
</dbReference>
<dbReference type="InterPro" id="IPR050639">
    <property type="entry name" value="SSR_resolvase"/>
</dbReference>
<dbReference type="GO" id="GO:0003677">
    <property type="term" value="F:DNA binding"/>
    <property type="evidence" value="ECO:0007669"/>
    <property type="project" value="InterPro"/>
</dbReference>
<dbReference type="SUPFAM" id="SSF53041">
    <property type="entry name" value="Resolvase-like"/>
    <property type="match status" value="1"/>
</dbReference>
<dbReference type="AlphaFoldDB" id="A0A8J3FA19"/>